<keyword evidence="3" id="KW-1185">Reference proteome</keyword>
<dbReference type="EMBL" id="JABEZX010000011">
    <property type="protein sequence ID" value="MBA0570653.1"/>
    <property type="molecule type" value="Genomic_DNA"/>
</dbReference>
<dbReference type="Proteomes" id="UP000593572">
    <property type="component" value="Unassembled WGS sequence"/>
</dbReference>
<dbReference type="PANTHER" id="PTHR34463">
    <property type="entry name" value="GLYCINE-RICH PROTEIN"/>
    <property type="match status" value="1"/>
</dbReference>
<evidence type="ECO:0000256" key="1">
    <source>
        <dbReference type="SAM" id="SignalP"/>
    </source>
</evidence>
<evidence type="ECO:0008006" key="4">
    <source>
        <dbReference type="Google" id="ProtNLM"/>
    </source>
</evidence>
<accession>A0A7J8N168</accession>
<organism evidence="2 3">
    <name type="scientific">Gossypium lobatum</name>
    <dbReference type="NCBI Taxonomy" id="34289"/>
    <lineage>
        <taxon>Eukaryota</taxon>
        <taxon>Viridiplantae</taxon>
        <taxon>Streptophyta</taxon>
        <taxon>Embryophyta</taxon>
        <taxon>Tracheophyta</taxon>
        <taxon>Spermatophyta</taxon>
        <taxon>Magnoliopsida</taxon>
        <taxon>eudicotyledons</taxon>
        <taxon>Gunneridae</taxon>
        <taxon>Pentapetalae</taxon>
        <taxon>rosids</taxon>
        <taxon>malvids</taxon>
        <taxon>Malvales</taxon>
        <taxon>Malvaceae</taxon>
        <taxon>Malvoideae</taxon>
        <taxon>Gossypium</taxon>
    </lineage>
</organism>
<dbReference type="AlphaFoldDB" id="A0A7J8N168"/>
<evidence type="ECO:0000313" key="2">
    <source>
        <dbReference type="EMBL" id="MBA0570653.1"/>
    </source>
</evidence>
<reference evidence="2 3" key="1">
    <citation type="journal article" date="2019" name="Genome Biol. Evol.">
        <title>Insights into the evolution of the New World diploid cottons (Gossypium, subgenus Houzingenia) based on genome sequencing.</title>
        <authorList>
            <person name="Grover C.E."/>
            <person name="Arick M.A. 2nd"/>
            <person name="Thrash A."/>
            <person name="Conover J.L."/>
            <person name="Sanders W.S."/>
            <person name="Peterson D.G."/>
            <person name="Frelichowski J.E."/>
            <person name="Scheffler J.A."/>
            <person name="Scheffler B.E."/>
            <person name="Wendel J.F."/>
        </authorList>
    </citation>
    <scope>NUCLEOTIDE SEQUENCE [LARGE SCALE GENOMIC DNA]</scope>
    <source>
        <strain evidence="2">157</strain>
        <tissue evidence="2">Leaf</tissue>
    </source>
</reference>
<comment type="caution">
    <text evidence="2">The sequence shown here is derived from an EMBL/GenBank/DDBJ whole genome shotgun (WGS) entry which is preliminary data.</text>
</comment>
<name>A0A7J8N168_9ROSI</name>
<sequence length="192" mass="18586">MGRSFALFVLVLVTMHASHARTVPGDVGLVIQQTMMSDSAKEQMLEANAPKADSPKGNAIDDKKNFIYGGVGGFAGMGAYAGIVGGLPNLVGGLGGIGKYGGIGGAAGIGGYHGIGGLGGLGGAGGLGGPGGLGGGAGNGGGAGDAGGGASGGGVFQLVLWLLDVKVCGFFVDNNRVVVARPVCRRNFLNVV</sequence>
<feature type="signal peptide" evidence="1">
    <location>
        <begin position="1"/>
        <end position="20"/>
    </location>
</feature>
<feature type="chain" id="PRO_5029668014" description="Glycine-rich protein" evidence="1">
    <location>
        <begin position="21"/>
        <end position="192"/>
    </location>
</feature>
<protein>
    <recommendedName>
        <fullName evidence="4">Glycine-rich protein</fullName>
    </recommendedName>
</protein>
<dbReference type="PANTHER" id="PTHR34463:SF12">
    <property type="entry name" value="GLYCINE-RICH PROTEIN"/>
    <property type="match status" value="1"/>
</dbReference>
<evidence type="ECO:0000313" key="3">
    <source>
        <dbReference type="Proteomes" id="UP000593572"/>
    </source>
</evidence>
<keyword evidence="1" id="KW-0732">Signal</keyword>
<gene>
    <name evidence="2" type="ORF">Golob_004271</name>
</gene>
<proteinExistence type="predicted"/>